<evidence type="ECO:0000313" key="3">
    <source>
        <dbReference type="Proteomes" id="UP000326396"/>
    </source>
</evidence>
<accession>A0A5N6N691</accession>
<sequence>MVVSFEEQDRDSIQDPHHDGGEVKAIVGEIKLPVYIEGINSMQRFCIIDSLSCYNILLGRLWIHGMKGVSSTYHQCVKLPTPYGVVKINSDKQEAKDCYSSSMKETTKLTSA</sequence>
<feature type="compositionally biased region" description="Basic and acidic residues" evidence="1">
    <location>
        <begin position="10"/>
        <end position="20"/>
    </location>
</feature>
<protein>
    <submittedName>
        <fullName evidence="2">Uncharacterized protein</fullName>
    </submittedName>
</protein>
<dbReference type="PANTHER" id="PTHR33240:SF8">
    <property type="entry name" value="OS03G0439900 PROTEIN"/>
    <property type="match status" value="1"/>
</dbReference>
<organism evidence="2 3">
    <name type="scientific">Mikania micrantha</name>
    <name type="common">bitter vine</name>
    <dbReference type="NCBI Taxonomy" id="192012"/>
    <lineage>
        <taxon>Eukaryota</taxon>
        <taxon>Viridiplantae</taxon>
        <taxon>Streptophyta</taxon>
        <taxon>Embryophyta</taxon>
        <taxon>Tracheophyta</taxon>
        <taxon>Spermatophyta</taxon>
        <taxon>Magnoliopsida</taxon>
        <taxon>eudicotyledons</taxon>
        <taxon>Gunneridae</taxon>
        <taxon>Pentapetalae</taxon>
        <taxon>asterids</taxon>
        <taxon>campanulids</taxon>
        <taxon>Asterales</taxon>
        <taxon>Asteraceae</taxon>
        <taxon>Asteroideae</taxon>
        <taxon>Heliantheae alliance</taxon>
        <taxon>Eupatorieae</taxon>
        <taxon>Mikania</taxon>
    </lineage>
</organism>
<evidence type="ECO:0000313" key="2">
    <source>
        <dbReference type="EMBL" id="KAD4385754.1"/>
    </source>
</evidence>
<proteinExistence type="predicted"/>
<dbReference type="AlphaFoldDB" id="A0A5N6N691"/>
<reference evidence="2 3" key="1">
    <citation type="submission" date="2019-05" db="EMBL/GenBank/DDBJ databases">
        <title>Mikania micrantha, genome provides insights into the molecular mechanism of rapid growth.</title>
        <authorList>
            <person name="Liu B."/>
        </authorList>
    </citation>
    <scope>NUCLEOTIDE SEQUENCE [LARGE SCALE GENOMIC DNA]</scope>
    <source>
        <strain evidence="2">NLD-2019</strain>
        <tissue evidence="2">Leaf</tissue>
    </source>
</reference>
<comment type="caution">
    <text evidence="2">The sequence shown here is derived from an EMBL/GenBank/DDBJ whole genome shotgun (WGS) entry which is preliminary data.</text>
</comment>
<feature type="region of interest" description="Disordered" evidence="1">
    <location>
        <begin position="1"/>
        <end position="20"/>
    </location>
</feature>
<evidence type="ECO:0000256" key="1">
    <source>
        <dbReference type="SAM" id="MobiDB-lite"/>
    </source>
</evidence>
<dbReference type="Proteomes" id="UP000326396">
    <property type="component" value="Linkage Group LG3"/>
</dbReference>
<name>A0A5N6N691_9ASTR</name>
<keyword evidence="3" id="KW-1185">Reference proteome</keyword>
<gene>
    <name evidence="2" type="ORF">E3N88_25923</name>
</gene>
<dbReference type="PANTHER" id="PTHR33240">
    <property type="entry name" value="OS08G0508500 PROTEIN"/>
    <property type="match status" value="1"/>
</dbReference>
<dbReference type="OrthoDB" id="2919534at2759"/>
<dbReference type="EMBL" id="SZYD01000013">
    <property type="protein sequence ID" value="KAD4385754.1"/>
    <property type="molecule type" value="Genomic_DNA"/>
</dbReference>